<proteinExistence type="predicted"/>
<feature type="signal peptide" evidence="1">
    <location>
        <begin position="1"/>
        <end position="21"/>
    </location>
</feature>
<keyword evidence="3" id="KW-1185">Reference proteome</keyword>
<feature type="chain" id="PRO_5032941244" evidence="1">
    <location>
        <begin position="22"/>
        <end position="92"/>
    </location>
</feature>
<protein>
    <submittedName>
        <fullName evidence="2">Uncharacterized protein</fullName>
    </submittedName>
</protein>
<name>A0A835I7F4_9MAGN</name>
<evidence type="ECO:0000256" key="1">
    <source>
        <dbReference type="SAM" id="SignalP"/>
    </source>
</evidence>
<sequence length="92" mass="9896">MNPFWWLLALSILSFGEFSNGASRPAVVNIGAISMEAAVNDVNSDPSFLGGSKLNITVHDSNFNGFLSIIGDWEDDDLSLHATEKVGVMPKV</sequence>
<keyword evidence="1" id="KW-0732">Signal</keyword>
<dbReference type="EMBL" id="JADFTS010000003">
    <property type="protein sequence ID" value="KAF9612960.1"/>
    <property type="molecule type" value="Genomic_DNA"/>
</dbReference>
<comment type="caution">
    <text evidence="2">The sequence shown here is derived from an EMBL/GenBank/DDBJ whole genome shotgun (WGS) entry which is preliminary data.</text>
</comment>
<gene>
    <name evidence="2" type="ORF">IFM89_004663</name>
</gene>
<dbReference type="Proteomes" id="UP000631114">
    <property type="component" value="Unassembled WGS sequence"/>
</dbReference>
<organism evidence="2 3">
    <name type="scientific">Coptis chinensis</name>
    <dbReference type="NCBI Taxonomy" id="261450"/>
    <lineage>
        <taxon>Eukaryota</taxon>
        <taxon>Viridiplantae</taxon>
        <taxon>Streptophyta</taxon>
        <taxon>Embryophyta</taxon>
        <taxon>Tracheophyta</taxon>
        <taxon>Spermatophyta</taxon>
        <taxon>Magnoliopsida</taxon>
        <taxon>Ranunculales</taxon>
        <taxon>Ranunculaceae</taxon>
        <taxon>Coptidoideae</taxon>
        <taxon>Coptis</taxon>
    </lineage>
</organism>
<dbReference type="OrthoDB" id="1420445at2759"/>
<evidence type="ECO:0000313" key="3">
    <source>
        <dbReference type="Proteomes" id="UP000631114"/>
    </source>
</evidence>
<accession>A0A835I7F4</accession>
<dbReference type="AlphaFoldDB" id="A0A835I7F4"/>
<reference evidence="2 3" key="1">
    <citation type="submission" date="2020-10" db="EMBL/GenBank/DDBJ databases">
        <title>The Coptis chinensis genome and diversification of protoberbering-type alkaloids.</title>
        <authorList>
            <person name="Wang B."/>
            <person name="Shu S."/>
            <person name="Song C."/>
            <person name="Liu Y."/>
        </authorList>
    </citation>
    <scope>NUCLEOTIDE SEQUENCE [LARGE SCALE GENOMIC DNA]</scope>
    <source>
        <strain evidence="2">HL-2020</strain>
        <tissue evidence="2">Leaf</tissue>
    </source>
</reference>
<evidence type="ECO:0000313" key="2">
    <source>
        <dbReference type="EMBL" id="KAF9612960.1"/>
    </source>
</evidence>